<evidence type="ECO:0000313" key="11">
    <source>
        <dbReference type="Proteomes" id="UP000238083"/>
    </source>
</evidence>
<dbReference type="InterPro" id="IPR023465">
    <property type="entry name" value="Riboflavin_kinase_dom_sf"/>
</dbReference>
<dbReference type="Pfam" id="PF01687">
    <property type="entry name" value="Flavokinase"/>
    <property type="match status" value="1"/>
</dbReference>
<keyword evidence="5" id="KW-0547">Nucleotide-binding</keyword>
<dbReference type="SMART" id="SM00904">
    <property type="entry name" value="Flavokinase"/>
    <property type="match status" value="1"/>
</dbReference>
<dbReference type="InterPro" id="IPR015865">
    <property type="entry name" value="Riboflavin_kinase_bac/euk"/>
</dbReference>
<dbReference type="PANTHER" id="PTHR22749:SF6">
    <property type="entry name" value="RIBOFLAVIN KINASE"/>
    <property type="match status" value="1"/>
</dbReference>
<dbReference type="GO" id="GO:0005524">
    <property type="term" value="F:ATP binding"/>
    <property type="evidence" value="ECO:0007669"/>
    <property type="project" value="UniProtKB-KW"/>
</dbReference>
<dbReference type="GO" id="GO:0008531">
    <property type="term" value="F:riboflavin kinase activity"/>
    <property type="evidence" value="ECO:0007669"/>
    <property type="project" value="UniProtKB-EC"/>
</dbReference>
<dbReference type="Proteomes" id="UP000238083">
    <property type="component" value="Unassembled WGS sequence"/>
</dbReference>
<dbReference type="AlphaFoldDB" id="A0A2T0QXN7"/>
<evidence type="ECO:0000313" key="10">
    <source>
        <dbReference type="EMBL" id="PRY10797.1"/>
    </source>
</evidence>
<name>A0A2T0QXN7_9ACTN</name>
<comment type="catalytic activity">
    <reaction evidence="7">
        <text>riboflavin + ATP = FMN + ADP + H(+)</text>
        <dbReference type="Rhea" id="RHEA:14357"/>
        <dbReference type="ChEBI" id="CHEBI:15378"/>
        <dbReference type="ChEBI" id="CHEBI:30616"/>
        <dbReference type="ChEBI" id="CHEBI:57986"/>
        <dbReference type="ChEBI" id="CHEBI:58210"/>
        <dbReference type="ChEBI" id="CHEBI:456216"/>
        <dbReference type="EC" id="2.7.1.26"/>
    </reaction>
</comment>
<keyword evidence="11" id="KW-1185">Reference proteome</keyword>
<feature type="domain" description="Riboflavin kinase" evidence="9">
    <location>
        <begin position="23"/>
        <end position="147"/>
    </location>
</feature>
<proteinExistence type="predicted"/>
<evidence type="ECO:0000256" key="4">
    <source>
        <dbReference type="ARBA" id="ARBA00022679"/>
    </source>
</evidence>
<evidence type="ECO:0000256" key="7">
    <source>
        <dbReference type="ARBA" id="ARBA00047880"/>
    </source>
</evidence>
<evidence type="ECO:0000256" key="5">
    <source>
        <dbReference type="ARBA" id="ARBA00022741"/>
    </source>
</evidence>
<dbReference type="RefSeq" id="WP_106214995.1">
    <property type="nucleotide sequence ID" value="NZ_PVZF01000015.1"/>
</dbReference>
<evidence type="ECO:0000259" key="9">
    <source>
        <dbReference type="SMART" id="SM00904"/>
    </source>
</evidence>
<evidence type="ECO:0000256" key="8">
    <source>
        <dbReference type="SAM" id="MobiDB-lite"/>
    </source>
</evidence>
<comment type="caution">
    <text evidence="10">The sequence shown here is derived from an EMBL/GenBank/DDBJ whole genome shotgun (WGS) entry which is preliminary data.</text>
</comment>
<evidence type="ECO:0000256" key="2">
    <source>
        <dbReference type="ARBA" id="ARBA00022630"/>
    </source>
</evidence>
<dbReference type="InterPro" id="IPR023468">
    <property type="entry name" value="Riboflavin_kinase"/>
</dbReference>
<evidence type="ECO:0000256" key="3">
    <source>
        <dbReference type="ARBA" id="ARBA00022643"/>
    </source>
</evidence>
<keyword evidence="4 10" id="KW-0808">Transferase</keyword>
<dbReference type="GO" id="GO:0009231">
    <property type="term" value="P:riboflavin biosynthetic process"/>
    <property type="evidence" value="ECO:0007669"/>
    <property type="project" value="InterPro"/>
</dbReference>
<reference evidence="10 11" key="1">
    <citation type="submission" date="2018-03" db="EMBL/GenBank/DDBJ databases">
        <title>Genomic Encyclopedia of Archaeal and Bacterial Type Strains, Phase II (KMG-II): from individual species to whole genera.</title>
        <authorList>
            <person name="Goeker M."/>
        </authorList>
    </citation>
    <scope>NUCLEOTIDE SEQUENCE [LARGE SCALE GENOMIC DNA]</scope>
    <source>
        <strain evidence="10 11">DSM 19711</strain>
    </source>
</reference>
<dbReference type="PANTHER" id="PTHR22749">
    <property type="entry name" value="RIBOFLAVIN KINASE/FMN ADENYLYLTRANSFERASE"/>
    <property type="match status" value="1"/>
</dbReference>
<keyword evidence="10" id="KW-0548">Nucleotidyltransferase</keyword>
<sequence>MTTTTARDATTRTATVPPQRDVVLHVEGVVEHGDQRGRLLGFPTANIGVPEHGLRDGVWAGTVQLDPEHDGPVHVAAVSVGHRPTYYGKDGDRLLEAHLLDFAGDLYDRRVLVRLHVRLRPQRRFSGSGELVEQMQRDVADTRAWAAASLPRNEPETRAATTGNTPSAQ</sequence>
<dbReference type="SUPFAM" id="SSF82114">
    <property type="entry name" value="Riboflavin kinase-like"/>
    <property type="match status" value="1"/>
</dbReference>
<gene>
    <name evidence="10" type="ORF">CLV37_11561</name>
</gene>
<keyword evidence="3" id="KW-0288">FMN</keyword>
<protein>
    <recommendedName>
        <fullName evidence="1">riboflavin kinase</fullName>
        <ecNumber evidence="1">2.7.1.26</ecNumber>
    </recommendedName>
</protein>
<dbReference type="GO" id="GO:0009398">
    <property type="term" value="P:FMN biosynthetic process"/>
    <property type="evidence" value="ECO:0007669"/>
    <property type="project" value="TreeGrafter"/>
</dbReference>
<keyword evidence="2" id="KW-0285">Flavoprotein</keyword>
<dbReference type="EMBL" id="PVZF01000015">
    <property type="protein sequence ID" value="PRY10797.1"/>
    <property type="molecule type" value="Genomic_DNA"/>
</dbReference>
<feature type="region of interest" description="Disordered" evidence="8">
    <location>
        <begin position="144"/>
        <end position="169"/>
    </location>
</feature>
<organism evidence="10 11">
    <name type="scientific">Kineococcus rhizosphaerae</name>
    <dbReference type="NCBI Taxonomy" id="559628"/>
    <lineage>
        <taxon>Bacteria</taxon>
        <taxon>Bacillati</taxon>
        <taxon>Actinomycetota</taxon>
        <taxon>Actinomycetes</taxon>
        <taxon>Kineosporiales</taxon>
        <taxon>Kineosporiaceae</taxon>
        <taxon>Kineococcus</taxon>
    </lineage>
</organism>
<evidence type="ECO:0000256" key="1">
    <source>
        <dbReference type="ARBA" id="ARBA00012105"/>
    </source>
</evidence>
<keyword evidence="6" id="KW-0067">ATP-binding</keyword>
<dbReference type="Gene3D" id="2.40.30.30">
    <property type="entry name" value="Riboflavin kinase-like"/>
    <property type="match status" value="1"/>
</dbReference>
<accession>A0A2T0QXN7</accession>
<dbReference type="GO" id="GO:0016779">
    <property type="term" value="F:nucleotidyltransferase activity"/>
    <property type="evidence" value="ECO:0007669"/>
    <property type="project" value="UniProtKB-KW"/>
</dbReference>
<dbReference type="OrthoDB" id="9803667at2"/>
<keyword evidence="10" id="KW-0418">Kinase</keyword>
<evidence type="ECO:0000256" key="6">
    <source>
        <dbReference type="ARBA" id="ARBA00022840"/>
    </source>
</evidence>
<dbReference type="EC" id="2.7.1.26" evidence="1"/>
<feature type="compositionally biased region" description="Polar residues" evidence="8">
    <location>
        <begin position="159"/>
        <end position="169"/>
    </location>
</feature>